<dbReference type="EMBL" id="GBXM01083723">
    <property type="protein sequence ID" value="JAH24854.1"/>
    <property type="molecule type" value="Transcribed_RNA"/>
</dbReference>
<protein>
    <submittedName>
        <fullName evidence="1">Uncharacterized protein</fullName>
    </submittedName>
</protein>
<reference evidence="1" key="1">
    <citation type="submission" date="2014-11" db="EMBL/GenBank/DDBJ databases">
        <authorList>
            <person name="Amaro Gonzalez C."/>
        </authorList>
    </citation>
    <scope>NUCLEOTIDE SEQUENCE</scope>
</reference>
<evidence type="ECO:0000313" key="1">
    <source>
        <dbReference type="EMBL" id="JAH24854.1"/>
    </source>
</evidence>
<proteinExistence type="predicted"/>
<accession>A0A0E9R6Y2</accession>
<reference evidence="1" key="2">
    <citation type="journal article" date="2015" name="Fish Shellfish Immunol.">
        <title>Early steps in the European eel (Anguilla anguilla)-Vibrio vulnificus interaction in the gills: Role of the RtxA13 toxin.</title>
        <authorList>
            <person name="Callol A."/>
            <person name="Pajuelo D."/>
            <person name="Ebbesson L."/>
            <person name="Teles M."/>
            <person name="MacKenzie S."/>
            <person name="Amaro C."/>
        </authorList>
    </citation>
    <scope>NUCLEOTIDE SEQUENCE</scope>
</reference>
<name>A0A0E9R6Y2_ANGAN</name>
<sequence>MEYLLSVQDLALVVSKKVKNFSPHLQCKIKRNMKFYSIVIKQCKLILQKCVISLLLCILCVHSLKCNHIR</sequence>
<organism evidence="1">
    <name type="scientific">Anguilla anguilla</name>
    <name type="common">European freshwater eel</name>
    <name type="synonym">Muraena anguilla</name>
    <dbReference type="NCBI Taxonomy" id="7936"/>
    <lineage>
        <taxon>Eukaryota</taxon>
        <taxon>Metazoa</taxon>
        <taxon>Chordata</taxon>
        <taxon>Craniata</taxon>
        <taxon>Vertebrata</taxon>
        <taxon>Euteleostomi</taxon>
        <taxon>Actinopterygii</taxon>
        <taxon>Neopterygii</taxon>
        <taxon>Teleostei</taxon>
        <taxon>Anguilliformes</taxon>
        <taxon>Anguillidae</taxon>
        <taxon>Anguilla</taxon>
    </lineage>
</organism>
<dbReference type="AlphaFoldDB" id="A0A0E9R6Y2"/>